<name>A0A366RP69_9HYPO</name>
<comment type="caution">
    <text evidence="2">The sequence shown here is derived from an EMBL/GenBank/DDBJ whole genome shotgun (WGS) entry which is preliminary data.</text>
</comment>
<dbReference type="AlphaFoldDB" id="A0A366RP69"/>
<reference evidence="2 3" key="1">
    <citation type="submission" date="2018-06" db="EMBL/GenBank/DDBJ databases">
        <title>Fusarium incarnatum-equiseti species complex species 28.</title>
        <authorList>
            <person name="Gardiner D.M."/>
        </authorList>
    </citation>
    <scope>NUCLEOTIDE SEQUENCE [LARGE SCALE GENOMIC DNA]</scope>
    <source>
        <strain evidence="2 3">FIESC_28</strain>
    </source>
</reference>
<sequence length="296" mass="34531">MSTEIPVDQQASPDSPSRVEQSLTTPKASFPELPPDIRLSIWEAEEYENEDRLYSRDMGLWNACRESRRVIAAHYQRLDSIEMQRAAQTTREKNARPVTSVKNDFFTVAFGPFIEESNMKPTYHRLCIRTSSPESLMPRLKRLNLYLPMVKNLSKISLSRDWNLVFDKDHSFDDPQPSDWTNLMAETSQRSMWYRCQSAIWCGKADPDCPLVLIDKTRPYLVRDRIFSIISLDDECYLKIQVYEPPPVGRRHHYWDMMALWRQSSSDHRLSRNAAYSNSPDVYVPCSCRLIPLQGN</sequence>
<accession>A0A366RP69</accession>
<dbReference type="EMBL" id="QKXC01000119">
    <property type="protein sequence ID" value="RBR18907.1"/>
    <property type="molecule type" value="Genomic_DNA"/>
</dbReference>
<feature type="region of interest" description="Disordered" evidence="1">
    <location>
        <begin position="1"/>
        <end position="30"/>
    </location>
</feature>
<gene>
    <name evidence="2" type="ORF">FIESC28_05829</name>
</gene>
<dbReference type="GeneID" id="41995270"/>
<evidence type="ECO:0000313" key="3">
    <source>
        <dbReference type="Proteomes" id="UP000253153"/>
    </source>
</evidence>
<evidence type="ECO:0000256" key="1">
    <source>
        <dbReference type="SAM" id="MobiDB-lite"/>
    </source>
</evidence>
<dbReference type="OrthoDB" id="3513892at2759"/>
<dbReference type="RefSeq" id="XP_031015976.1">
    <property type="nucleotide sequence ID" value="XM_031159974.1"/>
</dbReference>
<protein>
    <submittedName>
        <fullName evidence="2">Uncharacterized protein</fullName>
    </submittedName>
</protein>
<proteinExistence type="predicted"/>
<keyword evidence="3" id="KW-1185">Reference proteome</keyword>
<dbReference type="Proteomes" id="UP000253153">
    <property type="component" value="Unassembled WGS sequence"/>
</dbReference>
<evidence type="ECO:0000313" key="2">
    <source>
        <dbReference type="EMBL" id="RBR18907.1"/>
    </source>
</evidence>
<organism evidence="2 3">
    <name type="scientific">Fusarium coffeatum</name>
    <dbReference type="NCBI Taxonomy" id="231269"/>
    <lineage>
        <taxon>Eukaryota</taxon>
        <taxon>Fungi</taxon>
        <taxon>Dikarya</taxon>
        <taxon>Ascomycota</taxon>
        <taxon>Pezizomycotina</taxon>
        <taxon>Sordariomycetes</taxon>
        <taxon>Hypocreomycetidae</taxon>
        <taxon>Hypocreales</taxon>
        <taxon>Nectriaceae</taxon>
        <taxon>Fusarium</taxon>
        <taxon>Fusarium incarnatum-equiseti species complex</taxon>
    </lineage>
</organism>
<feature type="compositionally biased region" description="Polar residues" evidence="1">
    <location>
        <begin position="1"/>
        <end position="27"/>
    </location>
</feature>